<accession>A0A6J4TGQ3</accession>
<dbReference type="InterPro" id="IPR009050">
    <property type="entry name" value="Globin-like_sf"/>
</dbReference>
<organism evidence="2">
    <name type="scientific">uncultured Solirubrobacterales bacterium</name>
    <dbReference type="NCBI Taxonomy" id="768556"/>
    <lineage>
        <taxon>Bacteria</taxon>
        <taxon>Bacillati</taxon>
        <taxon>Actinomycetota</taxon>
        <taxon>Thermoleophilia</taxon>
        <taxon>Solirubrobacterales</taxon>
        <taxon>environmental samples</taxon>
    </lineage>
</organism>
<dbReference type="Pfam" id="PF11563">
    <property type="entry name" value="Protoglobin"/>
    <property type="match status" value="1"/>
</dbReference>
<proteinExistence type="predicted"/>
<dbReference type="SUPFAM" id="SSF46458">
    <property type="entry name" value="Globin-like"/>
    <property type="match status" value="1"/>
</dbReference>
<protein>
    <submittedName>
        <fullName evidence="2">Protoglobin</fullName>
    </submittedName>
</protein>
<dbReference type="AlphaFoldDB" id="A0A6J4TGQ3"/>
<dbReference type="InterPro" id="IPR044398">
    <property type="entry name" value="Globin-sensor_dom"/>
</dbReference>
<dbReference type="GO" id="GO:0020037">
    <property type="term" value="F:heme binding"/>
    <property type="evidence" value="ECO:0007669"/>
    <property type="project" value="InterPro"/>
</dbReference>
<name>A0A6J4TGQ3_9ACTN</name>
<evidence type="ECO:0000313" key="2">
    <source>
        <dbReference type="EMBL" id="CAA9522161.1"/>
    </source>
</evidence>
<sequence>MRALRAPRAPQGRIYVIAYVIGSAAYVARPMRPVRTGAYGRHLPRRPVQRRPTMTTRTAEIPGYRYGDEGLARSPLTLAELDLLKQTVLFGDDDVAALAQAADVLEPQTHEILDVWYGYVGAHPHLAAYFSTPDGVLLDDYLARVRERFKQWILDACRRPYDQAWLDYQYEIGLRHTRLKKNQTDHAASVPEIHLRYMVAFIFPITATMRPFLSAGGHSPEQVDAMHTAWFKAVTLHATAWIHPYVPDRF</sequence>
<evidence type="ECO:0000259" key="1">
    <source>
        <dbReference type="Pfam" id="PF11563"/>
    </source>
</evidence>
<reference evidence="2" key="1">
    <citation type="submission" date="2020-02" db="EMBL/GenBank/DDBJ databases">
        <authorList>
            <person name="Meier V. D."/>
        </authorList>
    </citation>
    <scope>NUCLEOTIDE SEQUENCE</scope>
    <source>
        <strain evidence="2">AVDCRST_MAG45</strain>
    </source>
</reference>
<dbReference type="GO" id="GO:0019825">
    <property type="term" value="F:oxygen binding"/>
    <property type="evidence" value="ECO:0007669"/>
    <property type="project" value="InterPro"/>
</dbReference>
<dbReference type="InterPro" id="IPR012102">
    <property type="entry name" value="Protoglobin"/>
</dbReference>
<dbReference type="Gene3D" id="1.10.490.10">
    <property type="entry name" value="Globins"/>
    <property type="match status" value="1"/>
</dbReference>
<dbReference type="CDD" id="cd12124">
    <property type="entry name" value="Pgbs"/>
    <property type="match status" value="1"/>
</dbReference>
<gene>
    <name evidence="2" type="ORF">AVDCRST_MAG45-2571</name>
</gene>
<dbReference type="EMBL" id="CADCVU010000220">
    <property type="protein sequence ID" value="CAA9522161.1"/>
    <property type="molecule type" value="Genomic_DNA"/>
</dbReference>
<feature type="domain" description="Globin-sensor" evidence="1">
    <location>
        <begin position="79"/>
        <end position="248"/>
    </location>
</feature>
<dbReference type="InterPro" id="IPR012292">
    <property type="entry name" value="Globin/Proto"/>
</dbReference>